<evidence type="ECO:0000256" key="5">
    <source>
        <dbReference type="ARBA" id="ARBA00019454"/>
    </source>
</evidence>
<dbReference type="PROSITE" id="PS00011">
    <property type="entry name" value="GLA_1"/>
    <property type="match status" value="1"/>
</dbReference>
<feature type="compositionally biased region" description="Polar residues" evidence="26">
    <location>
        <begin position="252"/>
        <end position="266"/>
    </location>
</feature>
<keyword evidence="7" id="KW-0964">Secreted</keyword>
<name>A0AAD7RUI1_9TELE</name>
<dbReference type="SMART" id="SM00181">
    <property type="entry name" value="EGF"/>
    <property type="match status" value="2"/>
</dbReference>
<keyword evidence="17" id="KW-0094">Blood coagulation</keyword>
<dbReference type="Pfam" id="PF00594">
    <property type="entry name" value="Gla"/>
    <property type="match status" value="1"/>
</dbReference>
<evidence type="ECO:0000256" key="6">
    <source>
        <dbReference type="ARBA" id="ARBA00022479"/>
    </source>
</evidence>
<feature type="active site" description="Charge relay system" evidence="23">
    <location>
        <position position="388"/>
    </location>
</feature>
<dbReference type="EC" id="3.4.21.22" evidence="4"/>
<dbReference type="PRINTS" id="PR00722">
    <property type="entry name" value="CHYMOTRYPSIN"/>
</dbReference>
<dbReference type="Pfam" id="PF00089">
    <property type="entry name" value="Trypsin"/>
    <property type="match status" value="1"/>
</dbReference>
<dbReference type="InterPro" id="IPR043504">
    <property type="entry name" value="Peptidase_S1_PA_chymotrypsin"/>
</dbReference>
<dbReference type="AlphaFoldDB" id="A0AAD7RUI1"/>
<feature type="disulfide bond" evidence="24">
    <location>
        <begin position="146"/>
        <end position="155"/>
    </location>
</feature>
<keyword evidence="9" id="KW-0597">Phosphoprotein</keyword>
<dbReference type="FunFam" id="2.10.25.10:FF:000162">
    <property type="entry name" value="Coagulation factor X (Predicted)"/>
    <property type="match status" value="1"/>
</dbReference>
<evidence type="ECO:0000256" key="9">
    <source>
        <dbReference type="ARBA" id="ARBA00022553"/>
    </source>
</evidence>
<organism evidence="30 31">
    <name type="scientific">Aldrovandia affinis</name>
    <dbReference type="NCBI Taxonomy" id="143900"/>
    <lineage>
        <taxon>Eukaryota</taxon>
        <taxon>Metazoa</taxon>
        <taxon>Chordata</taxon>
        <taxon>Craniata</taxon>
        <taxon>Vertebrata</taxon>
        <taxon>Euteleostomi</taxon>
        <taxon>Actinopterygii</taxon>
        <taxon>Neopterygii</taxon>
        <taxon>Teleostei</taxon>
        <taxon>Notacanthiformes</taxon>
        <taxon>Halosauridae</taxon>
        <taxon>Aldrovandia</taxon>
    </lineage>
</organism>
<dbReference type="FunFam" id="4.10.740.10:FF:000001">
    <property type="entry name" value="vitamin K-dependent protein S"/>
    <property type="match status" value="1"/>
</dbReference>
<dbReference type="PROSITE" id="PS00134">
    <property type="entry name" value="TRYPSIN_HIS"/>
    <property type="match status" value="1"/>
</dbReference>
<proteinExistence type="predicted"/>
<dbReference type="SUPFAM" id="SSF57630">
    <property type="entry name" value="GLA-domain"/>
    <property type="match status" value="1"/>
</dbReference>
<dbReference type="InterPro" id="IPR050442">
    <property type="entry name" value="Peptidase_S1_coag_factors"/>
</dbReference>
<dbReference type="PIRSF" id="PIRSF001143">
    <property type="entry name" value="Factor_X"/>
    <property type="match status" value="1"/>
</dbReference>
<evidence type="ECO:0000256" key="7">
    <source>
        <dbReference type="ARBA" id="ARBA00022525"/>
    </source>
</evidence>
<dbReference type="PRINTS" id="PR00010">
    <property type="entry name" value="EGFBLOOD"/>
</dbReference>
<evidence type="ECO:0000313" key="30">
    <source>
        <dbReference type="EMBL" id="KAJ8390572.1"/>
    </source>
</evidence>
<dbReference type="Gene3D" id="2.10.25.10">
    <property type="entry name" value="Laminin"/>
    <property type="match status" value="2"/>
</dbReference>
<dbReference type="PROSITE" id="PS50998">
    <property type="entry name" value="GLA_2"/>
    <property type="match status" value="1"/>
</dbReference>
<dbReference type="CDD" id="cd00190">
    <property type="entry name" value="Tryp_SPc"/>
    <property type="match status" value="1"/>
</dbReference>
<dbReference type="InterPro" id="IPR001881">
    <property type="entry name" value="EGF-like_Ca-bd_dom"/>
</dbReference>
<comment type="caution">
    <text evidence="24">Lacks conserved residue(s) required for the propagation of feature annotation.</text>
</comment>
<evidence type="ECO:0000256" key="16">
    <source>
        <dbReference type="ARBA" id="ARBA00022842"/>
    </source>
</evidence>
<keyword evidence="15" id="KW-0106">Calcium</keyword>
<keyword evidence="6" id="KW-0301">Gamma-carboxyglutamic acid</keyword>
<dbReference type="Pfam" id="PF14670">
    <property type="entry name" value="FXa_inhibition"/>
    <property type="match status" value="1"/>
</dbReference>
<evidence type="ECO:0000256" key="3">
    <source>
        <dbReference type="ARBA" id="ARBA00004613"/>
    </source>
</evidence>
<keyword evidence="19 24" id="KW-1015">Disulfide bond</keyword>
<keyword evidence="10 25" id="KW-0645">Protease</keyword>
<feature type="active site" description="Charge relay system" evidence="23">
    <location>
        <position position="338"/>
    </location>
</feature>
<dbReference type="InterPro" id="IPR000152">
    <property type="entry name" value="EGF-type_Asp/Asn_hydroxyl_site"/>
</dbReference>
<dbReference type="InterPro" id="IPR000742">
    <property type="entry name" value="EGF"/>
</dbReference>
<evidence type="ECO:0000256" key="15">
    <source>
        <dbReference type="ARBA" id="ARBA00022837"/>
    </source>
</evidence>
<dbReference type="InterPro" id="IPR017857">
    <property type="entry name" value="Coagulation_fac-like_Gla_dom"/>
</dbReference>
<dbReference type="GO" id="GO:0006508">
    <property type="term" value="P:proteolysis"/>
    <property type="evidence" value="ECO:0007669"/>
    <property type="project" value="UniProtKB-KW"/>
</dbReference>
<evidence type="ECO:0000256" key="13">
    <source>
        <dbReference type="ARBA" id="ARBA00022801"/>
    </source>
</evidence>
<dbReference type="PRINTS" id="PR00001">
    <property type="entry name" value="GLABLOOD"/>
</dbReference>
<keyword evidence="31" id="KW-1185">Reference proteome</keyword>
<dbReference type="Pfam" id="PF00008">
    <property type="entry name" value="EGF"/>
    <property type="match status" value="1"/>
</dbReference>
<dbReference type="PROSITE" id="PS00022">
    <property type="entry name" value="EGF_1"/>
    <property type="match status" value="1"/>
</dbReference>
<dbReference type="PROSITE" id="PS01186">
    <property type="entry name" value="EGF_2"/>
    <property type="match status" value="1"/>
</dbReference>
<comment type="subcellular location">
    <subcellularLocation>
        <location evidence="3">Secreted</location>
    </subcellularLocation>
</comment>
<evidence type="ECO:0000256" key="26">
    <source>
        <dbReference type="SAM" id="MobiDB-lite"/>
    </source>
</evidence>
<dbReference type="PROSITE" id="PS00135">
    <property type="entry name" value="TRYPSIN_SER"/>
    <property type="match status" value="1"/>
</dbReference>
<evidence type="ECO:0000256" key="10">
    <source>
        <dbReference type="ARBA" id="ARBA00022670"/>
    </source>
</evidence>
<dbReference type="SUPFAM" id="SSF50494">
    <property type="entry name" value="Trypsin-like serine proteases"/>
    <property type="match status" value="1"/>
</dbReference>
<dbReference type="GO" id="GO:0005615">
    <property type="term" value="C:extracellular space"/>
    <property type="evidence" value="ECO:0007669"/>
    <property type="project" value="TreeGrafter"/>
</dbReference>
<keyword evidence="21" id="KW-0379">Hydroxylation</keyword>
<dbReference type="SMART" id="SM00069">
    <property type="entry name" value="GLA"/>
    <property type="match status" value="1"/>
</dbReference>
<dbReference type="Gene3D" id="4.10.740.10">
    <property type="entry name" value="Coagulation Factor IX"/>
    <property type="match status" value="1"/>
</dbReference>
<sequence>MRTAQMQKSRGDHLALELWGSICLTGIPPQNRMAILYLLFFVSGLLSENWLRCEAAVFLPRHTAESVLKRSKRYNTGMLEEINKDNLERECMEEKCSWEEAREVFENKEKTMEFWVRYIDGDQCESSPCQNGAKCDDGMSSYMCWCPVGFTGKNCEIDTARQCDVRNGDCMHFCQSDKKWGVTCNCAAGYTLNKDGRTCEPEGKFPCGRLGSSIVSARPNQRSSHALPPVMSTNESTHAPPPLNASAEASAPTDNSTPASPTNATTLHPLLDNLAMAAFFPTMPTIVSKDAEDKRIVGGNEVTPGEIPWQVALIYKPTLMGFCGGSILSELWVITAAHCLLEGQADSVFIRVGEHNMRKKEGTERDHEIAEWQVHPYYNKANSQYNHDIALLRLLRPIVYSDHALPVCLGPKEFTETLLQTAPRSVVSGWGKVRFEGAESPVLQKVEVPYVDRTRCKGSSSERITRFMFCAGYADKLRDSCQGDSGGPHTTRHGDTWFLTGIVSWGEECAKENKFGIYTRMSRYYTWISSVTGISKLPAANGDHDP</sequence>
<comment type="caution">
    <text evidence="30">The sequence shown here is derived from an EMBL/GenBank/DDBJ whole genome shotgun (WGS) entry which is preliminary data.</text>
</comment>
<protein>
    <recommendedName>
        <fullName evidence="5">Coagulation factor IX</fullName>
        <ecNumber evidence="4">3.4.21.22</ecNumber>
    </recommendedName>
    <alternativeName>
        <fullName evidence="22">Christmas factor</fullName>
    </alternativeName>
</protein>
<dbReference type="InterPro" id="IPR001314">
    <property type="entry name" value="Peptidase_S1A"/>
</dbReference>
<evidence type="ECO:0000256" key="25">
    <source>
        <dbReference type="RuleBase" id="RU363034"/>
    </source>
</evidence>
<dbReference type="PROSITE" id="PS50240">
    <property type="entry name" value="TRYPSIN_DOM"/>
    <property type="match status" value="1"/>
</dbReference>
<comment type="catalytic activity">
    <reaction evidence="1">
        <text>Selective cleavage of Arg-|-Ile bond in factor X to form factor Xa.</text>
        <dbReference type="EC" id="3.4.21.22"/>
    </reaction>
</comment>
<evidence type="ECO:0000259" key="29">
    <source>
        <dbReference type="PROSITE" id="PS50998"/>
    </source>
</evidence>
<dbReference type="PANTHER" id="PTHR24278">
    <property type="entry name" value="COAGULATION FACTOR"/>
    <property type="match status" value="1"/>
</dbReference>
<dbReference type="Proteomes" id="UP001221898">
    <property type="component" value="Unassembled WGS sequence"/>
</dbReference>
<dbReference type="CDD" id="cd00054">
    <property type="entry name" value="EGF_CA"/>
    <property type="match status" value="1"/>
</dbReference>
<evidence type="ECO:0000256" key="4">
    <source>
        <dbReference type="ARBA" id="ARBA00012066"/>
    </source>
</evidence>
<dbReference type="InterPro" id="IPR018114">
    <property type="entry name" value="TRYPSIN_HIS"/>
</dbReference>
<evidence type="ECO:0000256" key="8">
    <source>
        <dbReference type="ARBA" id="ARBA00022536"/>
    </source>
</evidence>
<feature type="domain" description="Gla" evidence="29">
    <location>
        <begin position="74"/>
        <end position="120"/>
    </location>
</feature>
<feature type="domain" description="EGF-like" evidence="27">
    <location>
        <begin position="120"/>
        <end position="156"/>
    </location>
</feature>
<dbReference type="SUPFAM" id="SSF57196">
    <property type="entry name" value="EGF/Laminin"/>
    <property type="match status" value="1"/>
</dbReference>
<keyword evidence="20" id="KW-0325">Glycoprotein</keyword>
<keyword evidence="14 25" id="KW-0720">Serine protease</keyword>
<keyword evidence="11" id="KW-0356">Hemostasis</keyword>
<dbReference type="GO" id="GO:0007596">
    <property type="term" value="P:blood coagulation"/>
    <property type="evidence" value="ECO:0007669"/>
    <property type="project" value="UniProtKB-KW"/>
</dbReference>
<dbReference type="InterPro" id="IPR001254">
    <property type="entry name" value="Trypsin_dom"/>
</dbReference>
<gene>
    <name evidence="30" type="ORF">AAFF_G00101780</name>
</gene>
<dbReference type="PROSITE" id="PS01187">
    <property type="entry name" value="EGF_CA"/>
    <property type="match status" value="1"/>
</dbReference>
<evidence type="ECO:0000256" key="18">
    <source>
        <dbReference type="ARBA" id="ARBA00023145"/>
    </source>
</evidence>
<comment type="function">
    <text evidence="2">Factor IX is a vitamin K-dependent plasma protein that participates in the intrinsic pathway of blood coagulation by converting factor X to its active form in the presence of Ca(2+) ions, phospholipids, and factor VIIIa.</text>
</comment>
<dbReference type="SMART" id="SM00020">
    <property type="entry name" value="Tryp_SPc"/>
    <property type="match status" value="1"/>
</dbReference>
<keyword evidence="8 24" id="KW-0245">EGF-like domain</keyword>
<dbReference type="Gene3D" id="2.40.10.10">
    <property type="entry name" value="Trypsin-like serine proteases"/>
    <property type="match status" value="2"/>
</dbReference>
<dbReference type="PANTHER" id="PTHR24278:SF31">
    <property type="entry name" value="COAGULATION FACTOR IX"/>
    <property type="match status" value="1"/>
</dbReference>
<dbReference type="GO" id="GO:0004252">
    <property type="term" value="F:serine-type endopeptidase activity"/>
    <property type="evidence" value="ECO:0007669"/>
    <property type="project" value="UniProtKB-EC"/>
</dbReference>
<keyword evidence="12" id="KW-0479">Metal-binding</keyword>
<evidence type="ECO:0000256" key="21">
    <source>
        <dbReference type="ARBA" id="ARBA00023278"/>
    </source>
</evidence>
<reference evidence="30" key="1">
    <citation type="journal article" date="2023" name="Science">
        <title>Genome structures resolve the early diversification of teleost fishes.</title>
        <authorList>
            <person name="Parey E."/>
            <person name="Louis A."/>
            <person name="Montfort J."/>
            <person name="Bouchez O."/>
            <person name="Roques C."/>
            <person name="Iampietro C."/>
            <person name="Lluch J."/>
            <person name="Castinel A."/>
            <person name="Donnadieu C."/>
            <person name="Desvignes T."/>
            <person name="Floi Bucao C."/>
            <person name="Jouanno E."/>
            <person name="Wen M."/>
            <person name="Mejri S."/>
            <person name="Dirks R."/>
            <person name="Jansen H."/>
            <person name="Henkel C."/>
            <person name="Chen W.J."/>
            <person name="Zahm M."/>
            <person name="Cabau C."/>
            <person name="Klopp C."/>
            <person name="Thompson A.W."/>
            <person name="Robinson-Rechavi M."/>
            <person name="Braasch I."/>
            <person name="Lecointre G."/>
            <person name="Bobe J."/>
            <person name="Postlethwait J.H."/>
            <person name="Berthelot C."/>
            <person name="Roest Crollius H."/>
            <person name="Guiguen Y."/>
        </authorList>
    </citation>
    <scope>NUCLEOTIDE SEQUENCE</scope>
    <source>
        <strain evidence="30">NC1722</strain>
    </source>
</reference>
<dbReference type="PROSITE" id="PS50026">
    <property type="entry name" value="EGF_3"/>
    <property type="match status" value="1"/>
</dbReference>
<evidence type="ECO:0000259" key="27">
    <source>
        <dbReference type="PROSITE" id="PS50026"/>
    </source>
</evidence>
<evidence type="ECO:0000256" key="20">
    <source>
        <dbReference type="ARBA" id="ARBA00023180"/>
    </source>
</evidence>
<dbReference type="PROSITE" id="PS00010">
    <property type="entry name" value="ASX_HYDROXYL"/>
    <property type="match status" value="1"/>
</dbReference>
<accession>A0AAD7RUI1</accession>
<evidence type="ECO:0000256" key="19">
    <source>
        <dbReference type="ARBA" id="ARBA00023157"/>
    </source>
</evidence>
<dbReference type="GO" id="GO:0005509">
    <property type="term" value="F:calcium ion binding"/>
    <property type="evidence" value="ECO:0007669"/>
    <property type="project" value="InterPro"/>
</dbReference>
<dbReference type="InterPro" id="IPR035972">
    <property type="entry name" value="GLA-like_dom_SF"/>
</dbReference>
<evidence type="ECO:0000256" key="11">
    <source>
        <dbReference type="ARBA" id="ARBA00022696"/>
    </source>
</evidence>
<dbReference type="InterPro" id="IPR018097">
    <property type="entry name" value="EGF_Ca-bd_CS"/>
</dbReference>
<dbReference type="EMBL" id="JAINUG010000167">
    <property type="protein sequence ID" value="KAJ8390572.1"/>
    <property type="molecule type" value="Genomic_DNA"/>
</dbReference>
<evidence type="ECO:0000256" key="22">
    <source>
        <dbReference type="ARBA" id="ARBA00031357"/>
    </source>
</evidence>
<evidence type="ECO:0000256" key="12">
    <source>
        <dbReference type="ARBA" id="ARBA00022723"/>
    </source>
</evidence>
<dbReference type="SMART" id="SM00179">
    <property type="entry name" value="EGF_CA"/>
    <property type="match status" value="1"/>
</dbReference>
<dbReference type="InterPro" id="IPR009003">
    <property type="entry name" value="Peptidase_S1_PA"/>
</dbReference>
<keyword evidence="18" id="KW-0865">Zymogen</keyword>
<dbReference type="InterPro" id="IPR012224">
    <property type="entry name" value="Pept_S1A_FX"/>
</dbReference>
<evidence type="ECO:0000256" key="2">
    <source>
        <dbReference type="ARBA" id="ARBA00002741"/>
    </source>
</evidence>
<dbReference type="InterPro" id="IPR000294">
    <property type="entry name" value="GLA_domain"/>
</dbReference>
<feature type="active site" description="Charge relay system" evidence="23">
    <location>
        <position position="485"/>
    </location>
</feature>
<feature type="region of interest" description="Disordered" evidence="26">
    <location>
        <begin position="218"/>
        <end position="266"/>
    </location>
</feature>
<feature type="domain" description="Peptidase S1" evidence="28">
    <location>
        <begin position="296"/>
        <end position="533"/>
    </location>
</feature>
<evidence type="ECO:0000259" key="28">
    <source>
        <dbReference type="PROSITE" id="PS50240"/>
    </source>
</evidence>
<evidence type="ECO:0000256" key="17">
    <source>
        <dbReference type="ARBA" id="ARBA00023084"/>
    </source>
</evidence>
<evidence type="ECO:0000256" key="1">
    <source>
        <dbReference type="ARBA" id="ARBA00001368"/>
    </source>
</evidence>
<keyword evidence="16" id="KW-0460">Magnesium</keyword>
<dbReference type="FunFam" id="2.40.10.10:FF:000013">
    <property type="entry name" value="Coagulation factor X"/>
    <property type="match status" value="1"/>
</dbReference>
<dbReference type="InterPro" id="IPR033116">
    <property type="entry name" value="TRYPSIN_SER"/>
</dbReference>
<evidence type="ECO:0000313" key="31">
    <source>
        <dbReference type="Proteomes" id="UP001221898"/>
    </source>
</evidence>
<evidence type="ECO:0000256" key="23">
    <source>
        <dbReference type="PIRSR" id="PIRSR001143-1"/>
    </source>
</evidence>
<evidence type="ECO:0000256" key="14">
    <source>
        <dbReference type="ARBA" id="ARBA00022825"/>
    </source>
</evidence>
<keyword evidence="13 25" id="KW-0378">Hydrolase</keyword>
<evidence type="ECO:0000256" key="24">
    <source>
        <dbReference type="PROSITE-ProRule" id="PRU00076"/>
    </source>
</evidence>